<evidence type="ECO:0000313" key="2">
    <source>
        <dbReference type="EMBL" id="MCL6423622.1"/>
    </source>
</evidence>
<protein>
    <submittedName>
        <fullName evidence="2">DUF1801 domain-containing protein</fullName>
    </submittedName>
</protein>
<feature type="domain" description="YdhG-like" evidence="1">
    <location>
        <begin position="26"/>
        <end position="128"/>
    </location>
</feature>
<dbReference type="Proteomes" id="UP001203761">
    <property type="component" value="Unassembled WGS sequence"/>
</dbReference>
<accession>A0ABT0R124</accession>
<name>A0ABT0R124_9MICO</name>
<dbReference type="EMBL" id="JAKNCJ010000004">
    <property type="protein sequence ID" value="MCL6423622.1"/>
    <property type="molecule type" value="Genomic_DNA"/>
</dbReference>
<gene>
    <name evidence="2" type="ORF">Bequi_09525</name>
</gene>
<reference evidence="2" key="1">
    <citation type="submission" date="2022-02" db="EMBL/GenBank/DDBJ databases">
        <authorList>
            <person name="Lee M."/>
            <person name="Kim S.-J."/>
            <person name="Jung M.-Y."/>
        </authorList>
    </citation>
    <scope>NUCLEOTIDE SEQUENCE</scope>
    <source>
        <strain evidence="2">JHP9</strain>
    </source>
</reference>
<keyword evidence="3" id="KW-1185">Reference proteome</keyword>
<dbReference type="RefSeq" id="WP_249737699.1">
    <property type="nucleotide sequence ID" value="NZ_JAKNCJ010000004.1"/>
</dbReference>
<sequence>MAYEVKTHPTDVDPAQYCAELPTARRREEGARLLELFGEVTGESAVMWGPSMIGYGAMEYRRRVSEGTWFRLGFSPRKAALSLYGLQDFDGASEMLDRLGKHRRGAGCVYVNGLKDIDESVLRELLEASWASTEGGVVAEGC</sequence>
<dbReference type="Pfam" id="PF08818">
    <property type="entry name" value="DUF1801"/>
    <property type="match status" value="1"/>
</dbReference>
<dbReference type="InterPro" id="IPR014922">
    <property type="entry name" value="YdhG-like"/>
</dbReference>
<evidence type="ECO:0000313" key="3">
    <source>
        <dbReference type="Proteomes" id="UP001203761"/>
    </source>
</evidence>
<proteinExistence type="predicted"/>
<comment type="caution">
    <text evidence="2">The sequence shown here is derived from an EMBL/GenBank/DDBJ whole genome shotgun (WGS) entry which is preliminary data.</text>
</comment>
<organism evidence="2 3">
    <name type="scientific">Brachybacterium equifaecis</name>
    <dbReference type="NCBI Taxonomy" id="2910770"/>
    <lineage>
        <taxon>Bacteria</taxon>
        <taxon>Bacillati</taxon>
        <taxon>Actinomycetota</taxon>
        <taxon>Actinomycetes</taxon>
        <taxon>Micrococcales</taxon>
        <taxon>Dermabacteraceae</taxon>
        <taxon>Brachybacterium</taxon>
    </lineage>
</organism>
<evidence type="ECO:0000259" key="1">
    <source>
        <dbReference type="Pfam" id="PF08818"/>
    </source>
</evidence>